<dbReference type="InterPro" id="IPR009057">
    <property type="entry name" value="Homeodomain-like_sf"/>
</dbReference>
<evidence type="ECO:0000313" key="15">
    <source>
        <dbReference type="Proteomes" id="UP000636800"/>
    </source>
</evidence>
<reference evidence="14 15" key="1">
    <citation type="journal article" date="2020" name="Nat. Food">
        <title>A phased Vanilla planifolia genome enables genetic improvement of flavour and production.</title>
        <authorList>
            <person name="Hasing T."/>
            <person name="Tang H."/>
            <person name="Brym M."/>
            <person name="Khazi F."/>
            <person name="Huang T."/>
            <person name="Chambers A.H."/>
        </authorList>
    </citation>
    <scope>NUCLEOTIDE SEQUENCE [LARGE SCALE GENOMIC DNA]</scope>
    <source>
        <tissue evidence="14">Leaf</tissue>
    </source>
</reference>
<dbReference type="GO" id="GO:0003677">
    <property type="term" value="F:DNA binding"/>
    <property type="evidence" value="ECO:0007669"/>
    <property type="project" value="UniProtKB-UniRule"/>
</dbReference>
<accession>A0A835U718</accession>
<dbReference type="AlphaFoldDB" id="A0A835U718"/>
<evidence type="ECO:0000256" key="8">
    <source>
        <dbReference type="ARBA" id="ARBA00023242"/>
    </source>
</evidence>
<dbReference type="Pfam" id="PF00046">
    <property type="entry name" value="Homeodomain"/>
    <property type="match status" value="1"/>
</dbReference>
<organism evidence="14 15">
    <name type="scientific">Vanilla planifolia</name>
    <name type="common">Vanilla</name>
    <dbReference type="NCBI Taxonomy" id="51239"/>
    <lineage>
        <taxon>Eukaryota</taxon>
        <taxon>Viridiplantae</taxon>
        <taxon>Streptophyta</taxon>
        <taxon>Embryophyta</taxon>
        <taxon>Tracheophyta</taxon>
        <taxon>Spermatophyta</taxon>
        <taxon>Magnoliopsida</taxon>
        <taxon>Liliopsida</taxon>
        <taxon>Asparagales</taxon>
        <taxon>Orchidaceae</taxon>
        <taxon>Vanilloideae</taxon>
        <taxon>Vanilleae</taxon>
        <taxon>Vanilla</taxon>
    </lineage>
</organism>
<feature type="DNA-binding region" description="Homeobox" evidence="9">
    <location>
        <begin position="104"/>
        <end position="163"/>
    </location>
</feature>
<comment type="subcellular location">
    <subcellularLocation>
        <location evidence="1 9 10">Nucleus</location>
    </subcellularLocation>
</comment>
<keyword evidence="7" id="KW-0804">Transcription</keyword>
<dbReference type="EMBL" id="JADCNL010000033">
    <property type="protein sequence ID" value="KAG0452019.1"/>
    <property type="molecule type" value="Genomic_DNA"/>
</dbReference>
<evidence type="ECO:0000256" key="10">
    <source>
        <dbReference type="RuleBase" id="RU000682"/>
    </source>
</evidence>
<evidence type="ECO:0000256" key="1">
    <source>
        <dbReference type="ARBA" id="ARBA00004123"/>
    </source>
</evidence>
<evidence type="ECO:0000313" key="14">
    <source>
        <dbReference type="EMBL" id="KAG0452019.1"/>
    </source>
</evidence>
<dbReference type="PANTHER" id="PTHR45654:SF5">
    <property type="entry name" value="HOMEOBOX-LEUCINE ZIPPER PROTEIN ANTHOCYANINLESS 2-RELATED"/>
    <property type="match status" value="1"/>
</dbReference>
<keyword evidence="5 9" id="KW-0238">DNA-binding</keyword>
<dbReference type="InterPro" id="IPR001356">
    <property type="entry name" value="HD"/>
</dbReference>
<dbReference type="InterPro" id="IPR017970">
    <property type="entry name" value="Homeobox_CS"/>
</dbReference>
<evidence type="ECO:0000256" key="2">
    <source>
        <dbReference type="ARBA" id="ARBA00006789"/>
    </source>
</evidence>
<protein>
    <recommendedName>
        <fullName evidence="13">Homeobox domain-containing protein</fullName>
    </recommendedName>
</protein>
<feature type="domain" description="Homeobox" evidence="13">
    <location>
        <begin position="102"/>
        <end position="162"/>
    </location>
</feature>
<proteinExistence type="inferred from homology"/>
<dbReference type="CDD" id="cd00086">
    <property type="entry name" value="homeodomain"/>
    <property type="match status" value="1"/>
</dbReference>
<dbReference type="OrthoDB" id="426293at2759"/>
<feature type="region of interest" description="Disordered" evidence="12">
    <location>
        <begin position="57"/>
        <end position="111"/>
    </location>
</feature>
<keyword evidence="15" id="KW-1185">Reference proteome</keyword>
<keyword evidence="8 9" id="KW-0539">Nucleus</keyword>
<dbReference type="Gene3D" id="1.10.10.60">
    <property type="entry name" value="Homeodomain-like"/>
    <property type="match status" value="1"/>
</dbReference>
<dbReference type="SUPFAM" id="SSF46689">
    <property type="entry name" value="Homeodomain-like"/>
    <property type="match status" value="1"/>
</dbReference>
<comment type="caution">
    <text evidence="14">The sequence shown here is derived from an EMBL/GenBank/DDBJ whole genome shotgun (WGS) entry which is preliminary data.</text>
</comment>
<evidence type="ECO:0000256" key="11">
    <source>
        <dbReference type="SAM" id="Coils"/>
    </source>
</evidence>
<keyword evidence="6 9" id="KW-0371">Homeobox</keyword>
<dbReference type="GO" id="GO:0000981">
    <property type="term" value="F:DNA-binding transcription factor activity, RNA polymerase II-specific"/>
    <property type="evidence" value="ECO:0007669"/>
    <property type="project" value="InterPro"/>
</dbReference>
<feature type="coiled-coil region" evidence="11">
    <location>
        <begin position="156"/>
        <end position="191"/>
    </location>
</feature>
<keyword evidence="4 11" id="KW-0175">Coiled coil</keyword>
<dbReference type="InterPro" id="IPR042160">
    <property type="entry name" value="HD-Zip_IV"/>
</dbReference>
<evidence type="ECO:0000256" key="3">
    <source>
        <dbReference type="ARBA" id="ARBA00023015"/>
    </source>
</evidence>
<evidence type="ECO:0000256" key="4">
    <source>
        <dbReference type="ARBA" id="ARBA00023054"/>
    </source>
</evidence>
<dbReference type="FunFam" id="1.10.10.60:FF:000229">
    <property type="entry name" value="Homeobox-leucine zipper protein HDG1"/>
    <property type="match status" value="1"/>
</dbReference>
<name>A0A835U718_VANPL</name>
<evidence type="ECO:0000256" key="12">
    <source>
        <dbReference type="SAM" id="MobiDB-lite"/>
    </source>
</evidence>
<evidence type="ECO:0000256" key="5">
    <source>
        <dbReference type="ARBA" id="ARBA00023125"/>
    </source>
</evidence>
<evidence type="ECO:0000256" key="7">
    <source>
        <dbReference type="ARBA" id="ARBA00023163"/>
    </source>
</evidence>
<evidence type="ECO:0000256" key="9">
    <source>
        <dbReference type="PROSITE-ProRule" id="PRU00108"/>
    </source>
</evidence>
<evidence type="ECO:0000256" key="6">
    <source>
        <dbReference type="ARBA" id="ARBA00023155"/>
    </source>
</evidence>
<dbReference type="PROSITE" id="PS50071">
    <property type="entry name" value="HOMEOBOX_2"/>
    <property type="match status" value="1"/>
</dbReference>
<dbReference type="GO" id="GO:0005634">
    <property type="term" value="C:nucleus"/>
    <property type="evidence" value="ECO:0007669"/>
    <property type="project" value="UniProtKB-SubCell"/>
</dbReference>
<dbReference type="PROSITE" id="PS00027">
    <property type="entry name" value="HOMEOBOX_1"/>
    <property type="match status" value="1"/>
</dbReference>
<gene>
    <name evidence="14" type="ORF">HPP92_026189</name>
</gene>
<dbReference type="PANTHER" id="PTHR45654">
    <property type="entry name" value="HOMEOBOX-LEUCINE ZIPPER PROTEIN MERISTEM L1"/>
    <property type="match status" value="1"/>
</dbReference>
<evidence type="ECO:0000259" key="13">
    <source>
        <dbReference type="PROSITE" id="PS50071"/>
    </source>
</evidence>
<sequence>MSFGGLFDAGVTGATLSPYSAGGIAPPRRLSTLNANSSFSSPGLSLGLRRNTEGEASMSRFGFLSGDPDALERNRDDENESKSGGSDNVEGGSGDDLDPENPRKKKRYHRHNPQQIQELEALFKECLHPDEKQRMELSKRLNLDPRQVKFWFQNRRTQMKTQIERHENSILRAENDKLRAENLTIREAMRNPLCGTCGSPAMLGEVSLEEQHLRIENARLKDELDRVCALASRFIGRPMSSLAAPLTSGFSPAPLELSVGHGAFPGWPRPIGRWARISHRVVPRRLHVPCWLVLSVLCCSSSP</sequence>
<keyword evidence="3" id="KW-0805">Transcription regulation</keyword>
<comment type="similarity">
    <text evidence="2">Belongs to the HD-ZIP homeobox family. Class IV subfamily.</text>
</comment>
<dbReference type="Proteomes" id="UP000636800">
    <property type="component" value="Unassembled WGS sequence"/>
</dbReference>
<dbReference type="SMART" id="SM00389">
    <property type="entry name" value="HOX"/>
    <property type="match status" value="1"/>
</dbReference>